<dbReference type="EMBL" id="NJHN03000062">
    <property type="protein sequence ID" value="KAH9418539.1"/>
    <property type="molecule type" value="Genomic_DNA"/>
</dbReference>
<reference evidence="1 2" key="2">
    <citation type="journal article" date="2022" name="Mol. Biol. Evol.">
        <title>Comparative Genomics Reveals Insights into the Divergent Evolution of Astigmatic Mites and Household Pest Adaptations.</title>
        <authorList>
            <person name="Xiong Q."/>
            <person name="Wan A.T."/>
            <person name="Liu X."/>
            <person name="Fung C.S."/>
            <person name="Xiao X."/>
            <person name="Malainual N."/>
            <person name="Hou J."/>
            <person name="Wang L."/>
            <person name="Wang M."/>
            <person name="Yang K.Y."/>
            <person name="Cui Y."/>
            <person name="Leung E.L."/>
            <person name="Nong W."/>
            <person name="Shin S.K."/>
            <person name="Au S.W."/>
            <person name="Jeong K.Y."/>
            <person name="Chew F.T."/>
            <person name="Hui J.H."/>
            <person name="Leung T.F."/>
            <person name="Tungtrongchitr A."/>
            <person name="Zhong N."/>
            <person name="Liu Z."/>
            <person name="Tsui S.K."/>
        </authorList>
    </citation>
    <scope>NUCLEOTIDE SEQUENCE [LARGE SCALE GENOMIC DNA]</scope>
    <source>
        <strain evidence="1">Derp</strain>
    </source>
</reference>
<organism evidence="1 2">
    <name type="scientific">Dermatophagoides pteronyssinus</name>
    <name type="common">European house dust mite</name>
    <dbReference type="NCBI Taxonomy" id="6956"/>
    <lineage>
        <taxon>Eukaryota</taxon>
        <taxon>Metazoa</taxon>
        <taxon>Ecdysozoa</taxon>
        <taxon>Arthropoda</taxon>
        <taxon>Chelicerata</taxon>
        <taxon>Arachnida</taxon>
        <taxon>Acari</taxon>
        <taxon>Acariformes</taxon>
        <taxon>Sarcoptiformes</taxon>
        <taxon>Astigmata</taxon>
        <taxon>Psoroptidia</taxon>
        <taxon>Analgoidea</taxon>
        <taxon>Pyroglyphidae</taxon>
        <taxon>Dermatophagoidinae</taxon>
        <taxon>Dermatophagoides</taxon>
    </lineage>
</organism>
<gene>
    <name evidence="1" type="ORF">DERP_003864</name>
</gene>
<accession>A0ABQ8J7K9</accession>
<protein>
    <submittedName>
        <fullName evidence="1">Uncharacterized protein</fullName>
    </submittedName>
</protein>
<dbReference type="Proteomes" id="UP000887458">
    <property type="component" value="Unassembled WGS sequence"/>
</dbReference>
<comment type="caution">
    <text evidence="1">The sequence shown here is derived from an EMBL/GenBank/DDBJ whole genome shotgun (WGS) entry which is preliminary data.</text>
</comment>
<keyword evidence="2" id="KW-1185">Reference proteome</keyword>
<name>A0ABQ8J7K9_DERPT</name>
<reference evidence="1 2" key="1">
    <citation type="journal article" date="2018" name="J. Allergy Clin. Immunol.">
        <title>High-quality assembly of Dermatophagoides pteronyssinus genome and transcriptome reveals a wide range of novel allergens.</title>
        <authorList>
            <person name="Liu X.Y."/>
            <person name="Yang K.Y."/>
            <person name="Wang M.Q."/>
            <person name="Kwok J.S."/>
            <person name="Zeng X."/>
            <person name="Yang Z."/>
            <person name="Xiao X.J."/>
            <person name="Lau C.P."/>
            <person name="Li Y."/>
            <person name="Huang Z.M."/>
            <person name="Ba J.G."/>
            <person name="Yim A.K."/>
            <person name="Ouyang C.Y."/>
            <person name="Ngai S.M."/>
            <person name="Chan T.F."/>
            <person name="Leung E.L."/>
            <person name="Liu L."/>
            <person name="Liu Z.G."/>
            <person name="Tsui S.K."/>
        </authorList>
    </citation>
    <scope>NUCLEOTIDE SEQUENCE [LARGE SCALE GENOMIC DNA]</scope>
    <source>
        <strain evidence="1">Derp</strain>
    </source>
</reference>
<evidence type="ECO:0000313" key="1">
    <source>
        <dbReference type="EMBL" id="KAH9418539.1"/>
    </source>
</evidence>
<proteinExistence type="predicted"/>
<sequence>MNHLEKRKGEVKAAVMLICIIFFKKKTQSNDDDKLKILNNPDKLIVTGFSKKLKDAASDVV</sequence>
<evidence type="ECO:0000313" key="2">
    <source>
        <dbReference type="Proteomes" id="UP000887458"/>
    </source>
</evidence>